<dbReference type="AlphaFoldDB" id="A0A9P7GUR0"/>
<gene>
    <name evidence="1" type="ORF">H0H81_000341</name>
</gene>
<dbReference type="Proteomes" id="UP000717328">
    <property type="component" value="Unassembled WGS sequence"/>
</dbReference>
<name>A0A9P7GUR0_9AGAR</name>
<keyword evidence="2" id="KW-1185">Reference proteome</keyword>
<dbReference type="SUPFAM" id="SSF56112">
    <property type="entry name" value="Protein kinase-like (PK-like)"/>
    <property type="match status" value="1"/>
</dbReference>
<dbReference type="InterPro" id="IPR011009">
    <property type="entry name" value="Kinase-like_dom_sf"/>
</dbReference>
<dbReference type="EMBL" id="JABCKI010000052">
    <property type="protein sequence ID" value="KAG5653452.1"/>
    <property type="molecule type" value="Genomic_DNA"/>
</dbReference>
<organism evidence="1 2">
    <name type="scientific">Sphagnurus paluster</name>
    <dbReference type="NCBI Taxonomy" id="117069"/>
    <lineage>
        <taxon>Eukaryota</taxon>
        <taxon>Fungi</taxon>
        <taxon>Dikarya</taxon>
        <taxon>Basidiomycota</taxon>
        <taxon>Agaricomycotina</taxon>
        <taxon>Agaricomycetes</taxon>
        <taxon>Agaricomycetidae</taxon>
        <taxon>Agaricales</taxon>
        <taxon>Tricholomatineae</taxon>
        <taxon>Lyophyllaceae</taxon>
        <taxon>Sphagnurus</taxon>
    </lineage>
</organism>
<evidence type="ECO:0000313" key="2">
    <source>
        <dbReference type="Proteomes" id="UP000717328"/>
    </source>
</evidence>
<comment type="caution">
    <text evidence="1">The sequence shown here is derived from an EMBL/GenBank/DDBJ whole genome shotgun (WGS) entry which is preliminary data.</text>
</comment>
<proteinExistence type="predicted"/>
<evidence type="ECO:0008006" key="3">
    <source>
        <dbReference type="Google" id="ProtNLM"/>
    </source>
</evidence>
<reference evidence="1" key="1">
    <citation type="submission" date="2021-02" db="EMBL/GenBank/DDBJ databases">
        <authorList>
            <person name="Nieuwenhuis M."/>
            <person name="Van De Peppel L.J.J."/>
        </authorList>
    </citation>
    <scope>NUCLEOTIDE SEQUENCE</scope>
    <source>
        <strain evidence="1">D49</strain>
    </source>
</reference>
<evidence type="ECO:0000313" key="1">
    <source>
        <dbReference type="EMBL" id="KAG5653452.1"/>
    </source>
</evidence>
<sequence length="286" mass="32659">MTSPTTERTIAQVTALVHDSSHSIVYRANLSNSDTSCTVPVVLKFNLDADLNTIEDLKKEAAAYSGLLPKSMQGHIIPKYYGLFHGNSSHGIEIFCIVLEDCGDSVKTDFRHLELEVKYKILTKLGQFHIQSHGYHPRDFAERNVVVKDGEYRLIDFHYLREHECAFDGNWNFGQMYEYEILPKCITLGGIGDELDVWKRDPVEYVDVNGMRLEAIDYPSQAVIDELLKRCCFEELGWATPVEVYDWLSAVRKYAVMKGLDSNKEDDFQQIIQHGVETKPDIDANE</sequence>
<accession>A0A9P7GUR0</accession>
<reference evidence="1" key="2">
    <citation type="submission" date="2021-10" db="EMBL/GenBank/DDBJ databases">
        <title>Phylogenomics reveals ancestral predisposition of the termite-cultivated fungus Termitomyces towards a domesticated lifestyle.</title>
        <authorList>
            <person name="Auxier B."/>
            <person name="Grum-Grzhimaylo A."/>
            <person name="Cardenas M.E."/>
            <person name="Lodge J.D."/>
            <person name="Laessoe T."/>
            <person name="Pedersen O."/>
            <person name="Smith M.E."/>
            <person name="Kuyper T.W."/>
            <person name="Franco-Molano E.A."/>
            <person name="Baroni T.J."/>
            <person name="Aanen D.K."/>
        </authorList>
    </citation>
    <scope>NUCLEOTIDE SEQUENCE</scope>
    <source>
        <strain evidence="1">D49</strain>
    </source>
</reference>
<dbReference type="OrthoDB" id="2523749at2759"/>
<protein>
    <recommendedName>
        <fullName evidence="3">Protein kinase domain-containing protein</fullName>
    </recommendedName>
</protein>